<comment type="caution">
    <text evidence="1">The sequence shown here is derived from an EMBL/GenBank/DDBJ whole genome shotgun (WGS) entry which is preliminary data.</text>
</comment>
<proteinExistence type="predicted"/>
<gene>
    <name evidence="1" type="ORF">A3I30_01565</name>
</gene>
<name>A0A1F5CAN5_9BACT</name>
<organism evidence="1 2">
    <name type="scientific">Candidatus Azambacteria bacterium RIFCSPLOWO2_02_FULL_44_14</name>
    <dbReference type="NCBI Taxonomy" id="1797306"/>
    <lineage>
        <taxon>Bacteria</taxon>
        <taxon>Candidatus Azamiibacteriota</taxon>
    </lineage>
</organism>
<accession>A0A1F5CAN5</accession>
<evidence type="ECO:0000313" key="2">
    <source>
        <dbReference type="Proteomes" id="UP000177197"/>
    </source>
</evidence>
<sequence>MLNNLAAAKNPVRPSKGMAEGGCGGNSAVFLQKIEAKPAALLVQSRTQQKSFLFLLEEKIGRAQNQKCRENFFAGQRAKRAAAGWLP</sequence>
<dbReference type="EMBL" id="MEYV01000016">
    <property type="protein sequence ID" value="OGD39914.1"/>
    <property type="molecule type" value="Genomic_DNA"/>
</dbReference>
<dbReference type="AlphaFoldDB" id="A0A1F5CAN5"/>
<reference evidence="1 2" key="1">
    <citation type="journal article" date="2016" name="Nat. Commun.">
        <title>Thousands of microbial genomes shed light on interconnected biogeochemical processes in an aquifer system.</title>
        <authorList>
            <person name="Anantharaman K."/>
            <person name="Brown C.T."/>
            <person name="Hug L.A."/>
            <person name="Sharon I."/>
            <person name="Castelle C.J."/>
            <person name="Probst A.J."/>
            <person name="Thomas B.C."/>
            <person name="Singh A."/>
            <person name="Wilkins M.J."/>
            <person name="Karaoz U."/>
            <person name="Brodie E.L."/>
            <person name="Williams K.H."/>
            <person name="Hubbard S.S."/>
            <person name="Banfield J.F."/>
        </authorList>
    </citation>
    <scope>NUCLEOTIDE SEQUENCE [LARGE SCALE GENOMIC DNA]</scope>
</reference>
<protein>
    <submittedName>
        <fullName evidence="1">Uncharacterized protein</fullName>
    </submittedName>
</protein>
<dbReference type="Proteomes" id="UP000177197">
    <property type="component" value="Unassembled WGS sequence"/>
</dbReference>
<evidence type="ECO:0000313" key="1">
    <source>
        <dbReference type="EMBL" id="OGD39914.1"/>
    </source>
</evidence>